<dbReference type="EMBL" id="JAPZVP010000016">
    <property type="protein sequence ID" value="MDA1361706.1"/>
    <property type="molecule type" value="Genomic_DNA"/>
</dbReference>
<sequence>MAGAWAVALMLGAWVAPGFAASGNPENQDPRDEAASSAKQAANRYLRWGSDLDLDRAEAALCDDASPEVTPSDLDAIRQSYDDEMGGITRIDLTTGEPVAGTDGTTVAATVSYVSDARPSYEDFVVTVQERDGGYCVSNAVRVESEEPSSDDSTGEAVDPKALATDFMRATVVDREPTTAAALQCDSYASTTPQEIDAAITEWAATNGETTAFLAAVNPAESSETSVTTYDVEITLDAGLNQESFVFAVGVQDDCVASLTGGDGLI</sequence>
<accession>A0A9X3SRR7</accession>
<evidence type="ECO:0000313" key="3">
    <source>
        <dbReference type="Proteomes" id="UP001146067"/>
    </source>
</evidence>
<name>A0A9X3SRR7_9ACTN</name>
<organism evidence="2 3">
    <name type="scientific">Glycomyces luteolus</name>
    <dbReference type="NCBI Taxonomy" id="2670330"/>
    <lineage>
        <taxon>Bacteria</taxon>
        <taxon>Bacillati</taxon>
        <taxon>Actinomycetota</taxon>
        <taxon>Actinomycetes</taxon>
        <taxon>Glycomycetales</taxon>
        <taxon>Glycomycetaceae</taxon>
        <taxon>Glycomyces</taxon>
    </lineage>
</organism>
<dbReference type="AlphaFoldDB" id="A0A9X3SRR7"/>
<feature type="chain" id="PRO_5040786861" evidence="1">
    <location>
        <begin position="21"/>
        <end position="266"/>
    </location>
</feature>
<evidence type="ECO:0000256" key="1">
    <source>
        <dbReference type="SAM" id="SignalP"/>
    </source>
</evidence>
<dbReference type="RefSeq" id="WP_270111736.1">
    <property type="nucleotide sequence ID" value="NZ_JAPZVP010000016.1"/>
</dbReference>
<reference evidence="2" key="1">
    <citation type="submission" date="2022-12" db="EMBL/GenBank/DDBJ databases">
        <title>Gycomyces niveus sp.nov.,a novel actinomycete isolated from soil in Shouguan.</title>
        <authorList>
            <person name="Yang X."/>
        </authorList>
    </citation>
    <scope>NUCLEOTIDE SEQUENCE</scope>
    <source>
        <strain evidence="2">NEAU-A15</strain>
    </source>
</reference>
<dbReference type="Proteomes" id="UP001146067">
    <property type="component" value="Unassembled WGS sequence"/>
</dbReference>
<feature type="signal peptide" evidence="1">
    <location>
        <begin position="1"/>
        <end position="20"/>
    </location>
</feature>
<comment type="caution">
    <text evidence="2">The sequence shown here is derived from an EMBL/GenBank/DDBJ whole genome shotgun (WGS) entry which is preliminary data.</text>
</comment>
<gene>
    <name evidence="2" type="ORF">O1R50_18910</name>
</gene>
<proteinExistence type="predicted"/>
<keyword evidence="1" id="KW-0732">Signal</keyword>
<keyword evidence="3" id="KW-1185">Reference proteome</keyword>
<evidence type="ECO:0000313" key="2">
    <source>
        <dbReference type="EMBL" id="MDA1361706.1"/>
    </source>
</evidence>
<protein>
    <submittedName>
        <fullName evidence="2">Uncharacterized protein</fullName>
    </submittedName>
</protein>